<feature type="transmembrane region" description="Helical" evidence="2">
    <location>
        <begin position="102"/>
        <end position="124"/>
    </location>
</feature>
<dbReference type="EMBL" id="JBEFKJ010000041">
    <property type="protein sequence ID" value="KAL2037354.1"/>
    <property type="molecule type" value="Genomic_DNA"/>
</dbReference>
<evidence type="ECO:0000313" key="4">
    <source>
        <dbReference type="Proteomes" id="UP001590950"/>
    </source>
</evidence>
<keyword evidence="4" id="KW-1185">Reference proteome</keyword>
<reference evidence="3 4" key="1">
    <citation type="submission" date="2024-09" db="EMBL/GenBank/DDBJ databases">
        <title>Rethinking Asexuality: The Enigmatic Case of Functional Sexual Genes in Lepraria (Stereocaulaceae).</title>
        <authorList>
            <person name="Doellman M."/>
            <person name="Sun Y."/>
            <person name="Barcenas-Pena A."/>
            <person name="Lumbsch H.T."/>
            <person name="Grewe F."/>
        </authorList>
    </citation>
    <scope>NUCLEOTIDE SEQUENCE [LARGE SCALE GENOMIC DNA]</scope>
    <source>
        <strain evidence="3 4">Mercado 3170</strain>
    </source>
</reference>
<feature type="transmembrane region" description="Helical" evidence="2">
    <location>
        <begin position="136"/>
        <end position="160"/>
    </location>
</feature>
<dbReference type="Proteomes" id="UP001590950">
    <property type="component" value="Unassembled WGS sequence"/>
</dbReference>
<comment type="caution">
    <text evidence="3">The sequence shown here is derived from an EMBL/GenBank/DDBJ whole genome shotgun (WGS) entry which is preliminary data.</text>
</comment>
<proteinExistence type="predicted"/>
<sequence>MIRLQWLRAARFQHALFSRTATCDLRTQPPSIGLYLKCNFTSSTRSLVQNQKKPTLKTPTKAPAKPIQPTSYAPRKSAAYQSLNDELATRSSPTLLYRSSSYAHYITACWTAGALIIGIAVYNYRSQYYIVSPEDLPAFVPVFITVGSLMIACVGFWMLLKPQNMVQRISSLPTPSSAKSNILLLRIERTPLIPYGKPRVTTVPHTDVTVSSRLFDNDSERRLQAALADLKHRQEQLAAFAKTHLMTLPFRQAGYWIWRGCVGLKRAYTSEGFLYLHLKGNNRVWKMDRDPAWALDDGKALDRLVKVKIG</sequence>
<keyword evidence="2" id="KW-0472">Membrane</keyword>
<gene>
    <name evidence="3" type="ORF">N7G274_009839</name>
</gene>
<evidence type="ECO:0000256" key="1">
    <source>
        <dbReference type="SAM" id="MobiDB-lite"/>
    </source>
</evidence>
<accession>A0ABR3ZXU8</accession>
<feature type="compositionally biased region" description="Low complexity" evidence="1">
    <location>
        <begin position="51"/>
        <end position="70"/>
    </location>
</feature>
<protein>
    <submittedName>
        <fullName evidence="3">Uncharacterized protein</fullName>
    </submittedName>
</protein>
<organism evidence="3 4">
    <name type="scientific">Stereocaulon virgatum</name>
    <dbReference type="NCBI Taxonomy" id="373712"/>
    <lineage>
        <taxon>Eukaryota</taxon>
        <taxon>Fungi</taxon>
        <taxon>Dikarya</taxon>
        <taxon>Ascomycota</taxon>
        <taxon>Pezizomycotina</taxon>
        <taxon>Lecanoromycetes</taxon>
        <taxon>OSLEUM clade</taxon>
        <taxon>Lecanoromycetidae</taxon>
        <taxon>Lecanorales</taxon>
        <taxon>Lecanorineae</taxon>
        <taxon>Stereocaulaceae</taxon>
        <taxon>Stereocaulon</taxon>
    </lineage>
</organism>
<evidence type="ECO:0000313" key="3">
    <source>
        <dbReference type="EMBL" id="KAL2037354.1"/>
    </source>
</evidence>
<evidence type="ECO:0000256" key="2">
    <source>
        <dbReference type="SAM" id="Phobius"/>
    </source>
</evidence>
<keyword evidence="2" id="KW-1133">Transmembrane helix</keyword>
<name>A0ABR3ZXU8_9LECA</name>
<keyword evidence="2" id="KW-0812">Transmembrane</keyword>
<feature type="region of interest" description="Disordered" evidence="1">
    <location>
        <begin position="49"/>
        <end position="74"/>
    </location>
</feature>